<protein>
    <submittedName>
        <fullName evidence="2">Uncharacterized protein</fullName>
    </submittedName>
</protein>
<proteinExistence type="predicted"/>
<feature type="region of interest" description="Disordered" evidence="1">
    <location>
        <begin position="1"/>
        <end position="38"/>
    </location>
</feature>
<evidence type="ECO:0000256" key="1">
    <source>
        <dbReference type="SAM" id="MobiDB-lite"/>
    </source>
</evidence>
<evidence type="ECO:0000313" key="2">
    <source>
        <dbReference type="EMBL" id="MBA8949243.1"/>
    </source>
</evidence>
<accession>A0A7W3QJS8</accession>
<comment type="caution">
    <text evidence="2">The sequence shown here is derived from an EMBL/GenBank/DDBJ whole genome shotgun (WGS) entry which is preliminary data.</text>
</comment>
<sequence>MHASTHHVAPSSDDSQDEAARALQTALDRRDNGGASGR</sequence>
<evidence type="ECO:0000313" key="3">
    <source>
        <dbReference type="Proteomes" id="UP000572680"/>
    </source>
</evidence>
<dbReference type="AlphaFoldDB" id="A0A7W3QJS8"/>
<gene>
    <name evidence="2" type="ORF">HNR61_000841</name>
</gene>
<reference evidence="2 3" key="1">
    <citation type="submission" date="2020-08" db="EMBL/GenBank/DDBJ databases">
        <title>Genomic Encyclopedia of Type Strains, Phase IV (KMG-IV): sequencing the most valuable type-strain genomes for metagenomic binning, comparative biology and taxonomic classification.</title>
        <authorList>
            <person name="Goeker M."/>
        </authorList>
    </citation>
    <scope>NUCLEOTIDE SEQUENCE [LARGE SCALE GENOMIC DNA]</scope>
    <source>
        <strain evidence="2 3">DSM 44197</strain>
    </source>
</reference>
<organism evidence="2 3">
    <name type="scientific">Actinomadura namibiensis</name>
    <dbReference type="NCBI Taxonomy" id="182080"/>
    <lineage>
        <taxon>Bacteria</taxon>
        <taxon>Bacillati</taxon>
        <taxon>Actinomycetota</taxon>
        <taxon>Actinomycetes</taxon>
        <taxon>Streptosporangiales</taxon>
        <taxon>Thermomonosporaceae</taxon>
        <taxon>Actinomadura</taxon>
    </lineage>
</organism>
<name>A0A7W3QJS8_ACTNM</name>
<dbReference type="Proteomes" id="UP000572680">
    <property type="component" value="Unassembled WGS sequence"/>
</dbReference>
<dbReference type="EMBL" id="JACJIA010000001">
    <property type="protein sequence ID" value="MBA8949243.1"/>
    <property type="molecule type" value="Genomic_DNA"/>
</dbReference>
<keyword evidence="3" id="KW-1185">Reference proteome</keyword>